<dbReference type="AlphaFoldDB" id="A0AAV4TLX4"/>
<evidence type="ECO:0000313" key="4">
    <source>
        <dbReference type="Proteomes" id="UP001054837"/>
    </source>
</evidence>
<accession>A0AAV4TLX4</accession>
<feature type="transmembrane region" description="Helical" evidence="1">
    <location>
        <begin position="60"/>
        <end position="76"/>
    </location>
</feature>
<keyword evidence="4" id="KW-1185">Reference proteome</keyword>
<evidence type="ECO:0000256" key="1">
    <source>
        <dbReference type="SAM" id="Phobius"/>
    </source>
</evidence>
<dbReference type="Proteomes" id="UP001054837">
    <property type="component" value="Unassembled WGS sequence"/>
</dbReference>
<name>A0AAV4TLX4_9ARAC</name>
<organism evidence="3 4">
    <name type="scientific">Caerostris darwini</name>
    <dbReference type="NCBI Taxonomy" id="1538125"/>
    <lineage>
        <taxon>Eukaryota</taxon>
        <taxon>Metazoa</taxon>
        <taxon>Ecdysozoa</taxon>
        <taxon>Arthropoda</taxon>
        <taxon>Chelicerata</taxon>
        <taxon>Arachnida</taxon>
        <taxon>Araneae</taxon>
        <taxon>Araneomorphae</taxon>
        <taxon>Entelegynae</taxon>
        <taxon>Araneoidea</taxon>
        <taxon>Araneidae</taxon>
        <taxon>Caerostris</taxon>
    </lineage>
</organism>
<keyword evidence="1" id="KW-0812">Transmembrane</keyword>
<keyword evidence="1" id="KW-1133">Transmembrane helix</keyword>
<dbReference type="EMBL" id="BPLQ01009761">
    <property type="protein sequence ID" value="GIY46372.1"/>
    <property type="molecule type" value="Genomic_DNA"/>
</dbReference>
<proteinExistence type="predicted"/>
<evidence type="ECO:0000313" key="3">
    <source>
        <dbReference type="EMBL" id="GIY46372.1"/>
    </source>
</evidence>
<gene>
    <name evidence="3" type="ORF">CDAR_238571</name>
    <name evidence="2" type="ORF">CDAR_46911</name>
</gene>
<reference evidence="3 4" key="1">
    <citation type="submission" date="2021-06" db="EMBL/GenBank/DDBJ databases">
        <title>Caerostris darwini draft genome.</title>
        <authorList>
            <person name="Kono N."/>
            <person name="Arakawa K."/>
        </authorList>
    </citation>
    <scope>NUCLEOTIDE SEQUENCE [LARGE SCALE GENOMIC DNA]</scope>
</reference>
<keyword evidence="1" id="KW-0472">Membrane</keyword>
<sequence>MREIGPILLRKYSYSNSSHKLSLAGVLKGERRLTTSTCLSSSYRAKPSCKRQVLRISDKILCVFVLIFMFFQYYLVQCCSIASKFSMLSRVVKAV</sequence>
<comment type="caution">
    <text evidence="3">The sequence shown here is derived from an EMBL/GenBank/DDBJ whole genome shotgun (WGS) entry which is preliminary data.</text>
</comment>
<dbReference type="EMBL" id="BPLQ01001653">
    <property type="protein sequence ID" value="GIX83664.1"/>
    <property type="molecule type" value="Genomic_DNA"/>
</dbReference>
<evidence type="ECO:0000313" key="2">
    <source>
        <dbReference type="EMBL" id="GIX83664.1"/>
    </source>
</evidence>
<protein>
    <submittedName>
        <fullName evidence="3">Uncharacterized protein</fullName>
    </submittedName>
</protein>